<dbReference type="EMBL" id="BMAT01004771">
    <property type="protein sequence ID" value="GFR79929.1"/>
    <property type="molecule type" value="Genomic_DNA"/>
</dbReference>
<dbReference type="Proteomes" id="UP000762676">
    <property type="component" value="Unassembled WGS sequence"/>
</dbReference>
<feature type="chain" id="PRO_5043864873" evidence="1">
    <location>
        <begin position="20"/>
        <end position="224"/>
    </location>
</feature>
<comment type="caution">
    <text evidence="2">The sequence shown here is derived from an EMBL/GenBank/DDBJ whole genome shotgun (WGS) entry which is preliminary data.</text>
</comment>
<sequence>MLGLFFISSSMTLLQVSIGLPLDRFLGQDFSIYTPKLCVPTFQADFERPVQHENDVPRITFQGRQVGQFRGTDDLVIKAFAQSGFHTDHFQIDFRVYPTEQPPSSRGQRVAVVTNADCDTIESVSITMDTTNFYFRIFQMGITAPAEITIPFAGLKDANGWYTVRLVYTGQRGNYRFSATVGSRTVSYKGPVELTSKLTSFWCFRSCTCLCIRCRKYTALYNFY</sequence>
<evidence type="ECO:0000256" key="1">
    <source>
        <dbReference type="SAM" id="SignalP"/>
    </source>
</evidence>
<name>A0AAV4G3U8_9GAST</name>
<gene>
    <name evidence="2" type="ORF">ElyMa_002300500</name>
</gene>
<keyword evidence="3" id="KW-1185">Reference proteome</keyword>
<accession>A0AAV4G3U8</accession>
<evidence type="ECO:0000313" key="2">
    <source>
        <dbReference type="EMBL" id="GFR79929.1"/>
    </source>
</evidence>
<keyword evidence="1" id="KW-0732">Signal</keyword>
<proteinExistence type="predicted"/>
<organism evidence="2 3">
    <name type="scientific">Elysia marginata</name>
    <dbReference type="NCBI Taxonomy" id="1093978"/>
    <lineage>
        <taxon>Eukaryota</taxon>
        <taxon>Metazoa</taxon>
        <taxon>Spiralia</taxon>
        <taxon>Lophotrochozoa</taxon>
        <taxon>Mollusca</taxon>
        <taxon>Gastropoda</taxon>
        <taxon>Heterobranchia</taxon>
        <taxon>Euthyneura</taxon>
        <taxon>Panpulmonata</taxon>
        <taxon>Sacoglossa</taxon>
        <taxon>Placobranchoidea</taxon>
        <taxon>Plakobranchidae</taxon>
        <taxon>Elysia</taxon>
    </lineage>
</organism>
<reference evidence="2 3" key="1">
    <citation type="journal article" date="2021" name="Elife">
        <title>Chloroplast acquisition without the gene transfer in kleptoplastic sea slugs, Plakobranchus ocellatus.</title>
        <authorList>
            <person name="Maeda T."/>
            <person name="Takahashi S."/>
            <person name="Yoshida T."/>
            <person name="Shimamura S."/>
            <person name="Takaki Y."/>
            <person name="Nagai Y."/>
            <person name="Toyoda A."/>
            <person name="Suzuki Y."/>
            <person name="Arimoto A."/>
            <person name="Ishii H."/>
            <person name="Satoh N."/>
            <person name="Nishiyama T."/>
            <person name="Hasebe M."/>
            <person name="Maruyama T."/>
            <person name="Minagawa J."/>
            <person name="Obokata J."/>
            <person name="Shigenobu S."/>
        </authorList>
    </citation>
    <scope>NUCLEOTIDE SEQUENCE [LARGE SCALE GENOMIC DNA]</scope>
</reference>
<dbReference type="AlphaFoldDB" id="A0AAV4G3U8"/>
<protein>
    <submittedName>
        <fullName evidence="2">Uncharacterized protein</fullName>
    </submittedName>
</protein>
<feature type="signal peptide" evidence="1">
    <location>
        <begin position="1"/>
        <end position="19"/>
    </location>
</feature>
<evidence type="ECO:0000313" key="3">
    <source>
        <dbReference type="Proteomes" id="UP000762676"/>
    </source>
</evidence>